<feature type="transmembrane region" description="Helical" evidence="1">
    <location>
        <begin position="7"/>
        <end position="24"/>
    </location>
</feature>
<keyword evidence="1" id="KW-0472">Membrane</keyword>
<evidence type="ECO:0000256" key="1">
    <source>
        <dbReference type="SAM" id="Phobius"/>
    </source>
</evidence>
<feature type="transmembrane region" description="Helical" evidence="1">
    <location>
        <begin position="204"/>
        <end position="221"/>
    </location>
</feature>
<reference evidence="2 3" key="1">
    <citation type="submission" date="2013-04" db="EMBL/GenBank/DDBJ databases">
        <authorList>
            <person name="Harkins D.M."/>
            <person name="Durkin A.S."/>
            <person name="Brinkac L.M."/>
            <person name="Haft D.H."/>
            <person name="Selengut J.D."/>
            <person name="Sanka R."/>
            <person name="DePew J."/>
            <person name="Purushe J."/>
            <person name="Hartskeerl R.A."/>
            <person name="Ahmed A."/>
            <person name="van der Linden H."/>
            <person name="Goris M.G.A."/>
            <person name="Vinetz J.M."/>
            <person name="Sutton G.G."/>
            <person name="Nierman W.C."/>
            <person name="Fouts D.E."/>
        </authorList>
    </citation>
    <scope>NUCLEOTIDE SEQUENCE [LARGE SCALE GENOMIC DNA]</scope>
    <source>
        <strain evidence="2 3">Sao Paulo</strain>
    </source>
</reference>
<feature type="transmembrane region" description="Helical" evidence="1">
    <location>
        <begin position="182"/>
        <end position="198"/>
    </location>
</feature>
<feature type="transmembrane region" description="Helical" evidence="1">
    <location>
        <begin position="134"/>
        <end position="153"/>
    </location>
</feature>
<feature type="transmembrane region" description="Helical" evidence="1">
    <location>
        <begin position="159"/>
        <end position="175"/>
    </location>
</feature>
<name>A0A5E8HAT0_9LEPT</name>
<dbReference type="RefSeq" id="WP_015678298.1">
    <property type="nucleotide sequence ID" value="NZ_AOGX02000024.1"/>
</dbReference>
<proteinExistence type="predicted"/>
<keyword evidence="1" id="KW-0812">Transmembrane</keyword>
<dbReference type="OrthoDB" id="345553at2"/>
<feature type="transmembrane region" description="Helical" evidence="1">
    <location>
        <begin position="97"/>
        <end position="122"/>
    </location>
</feature>
<feature type="transmembrane region" description="Helical" evidence="1">
    <location>
        <begin position="288"/>
        <end position="306"/>
    </location>
</feature>
<keyword evidence="1" id="KW-1133">Transmembrane helix</keyword>
<evidence type="ECO:0000313" key="2">
    <source>
        <dbReference type="EMBL" id="EOQ88284.1"/>
    </source>
</evidence>
<dbReference type="Proteomes" id="UP000013996">
    <property type="component" value="Unassembled WGS sequence"/>
</dbReference>
<feature type="transmembrane region" description="Helical" evidence="1">
    <location>
        <begin position="228"/>
        <end position="246"/>
    </location>
</feature>
<dbReference type="EMBL" id="AOGX02000024">
    <property type="protein sequence ID" value="EOQ88284.1"/>
    <property type="molecule type" value="Genomic_DNA"/>
</dbReference>
<dbReference type="STRING" id="1249483.LEP1GSC202_3324"/>
<dbReference type="NCBIfam" id="NF047440">
    <property type="entry name" value="LA3751_2_3_fam"/>
    <property type="match status" value="1"/>
</dbReference>
<organism evidence="2 3">
    <name type="scientific">Leptospira yanagawae serovar Saopaulo str. Sao Paulo = ATCC 700523</name>
    <dbReference type="NCBI Taxonomy" id="1249483"/>
    <lineage>
        <taxon>Bacteria</taxon>
        <taxon>Pseudomonadati</taxon>
        <taxon>Spirochaetota</taxon>
        <taxon>Spirochaetia</taxon>
        <taxon>Leptospirales</taxon>
        <taxon>Leptospiraceae</taxon>
        <taxon>Leptospira</taxon>
    </lineage>
</organism>
<evidence type="ECO:0000313" key="3">
    <source>
        <dbReference type="Proteomes" id="UP000013996"/>
    </source>
</evidence>
<gene>
    <name evidence="2" type="ORF">LEP1GSC202_3324</name>
</gene>
<feature type="transmembrane region" description="Helical" evidence="1">
    <location>
        <begin position="364"/>
        <end position="380"/>
    </location>
</feature>
<accession>A0A5E8HAT0</accession>
<dbReference type="AlphaFoldDB" id="A0A5E8HAT0"/>
<dbReference type="InterPro" id="IPR059217">
    <property type="entry name" value="LA3751_2-like"/>
</dbReference>
<protein>
    <submittedName>
        <fullName evidence="2">Putative membrane protein</fullName>
    </submittedName>
</protein>
<feature type="transmembrane region" description="Helical" evidence="1">
    <location>
        <begin position="313"/>
        <end position="332"/>
    </location>
</feature>
<sequence length="510" mass="60125">MKFSKRVVVYFLIVLIPFIYRYKWNQSSIFISSDPEIKYYQVIHSLEGGSASECYFPAGKLGFTTSFIPLGYPWAFQLEKGNCVFQYPVLFTWIQKAIVFFTSVHVITYIPILFFLLNFVLLDRIFNIHKMKDTMVLFAVIIVQCFTPIFLSSLDYSELTLTNFFLLFVIYLFHIEKNRFSKLYDCILSIAIVFNFQLRPESTIAMIIYFFVYFLLITNRMQFVHRMFPIILYTLFFQAIFSFYNYDIYGHILGMRGLNTMNDMGSADLNRDLFGGLIADLWGNEFKIGIFKGYPILFLVIFCIFFERNKTRLLYLLSGILFLLILPFISPYRAGVDIFGMRYFESGVYIAMIGVFLTVTNHKMKLYFGFVILFLIYFCYKSDLRAIKQWSSSAKLYHKVMDDFDMLKPDLIVHRGLSLSYLIGKSYTQYPQIAIYSNTDWEKVETIAKNQKWRILFLEWEGNQLVSNEFPANVWKEKFDINFNLTPKGYKVISNHKIAHFNGYLLEEGK</sequence>
<comment type="caution">
    <text evidence="2">The sequence shown here is derived from an EMBL/GenBank/DDBJ whole genome shotgun (WGS) entry which is preliminary data.</text>
</comment>